<reference evidence="1 2" key="1">
    <citation type="submission" date="2020-08" db="EMBL/GenBank/DDBJ databases">
        <title>Genomic Encyclopedia of Type Strains, Phase III (KMG-III): the genomes of soil and plant-associated and newly described type strains.</title>
        <authorList>
            <person name="Whitman W."/>
        </authorList>
    </citation>
    <scope>NUCLEOTIDE SEQUENCE [LARGE SCALE GENOMIC DNA]</scope>
    <source>
        <strain evidence="1 2">CECT 8693</strain>
    </source>
</reference>
<dbReference type="Pfam" id="PF02585">
    <property type="entry name" value="PIG-L"/>
    <property type="match status" value="1"/>
</dbReference>
<dbReference type="Gene3D" id="3.40.50.10320">
    <property type="entry name" value="LmbE-like"/>
    <property type="match status" value="1"/>
</dbReference>
<evidence type="ECO:0000313" key="2">
    <source>
        <dbReference type="Proteomes" id="UP000567067"/>
    </source>
</evidence>
<organism evidence="1 2">
    <name type="scientific">Fontibacillus solani</name>
    <dbReference type="NCBI Taxonomy" id="1572857"/>
    <lineage>
        <taxon>Bacteria</taxon>
        <taxon>Bacillati</taxon>
        <taxon>Bacillota</taxon>
        <taxon>Bacilli</taxon>
        <taxon>Bacillales</taxon>
        <taxon>Paenibacillaceae</taxon>
        <taxon>Fontibacillus</taxon>
    </lineage>
</organism>
<accession>A0A7W3XQI4</accession>
<dbReference type="EMBL" id="JACJIP010000004">
    <property type="protein sequence ID" value="MBA9084529.1"/>
    <property type="molecule type" value="Genomic_DNA"/>
</dbReference>
<evidence type="ECO:0000313" key="1">
    <source>
        <dbReference type="EMBL" id="MBA9084529.1"/>
    </source>
</evidence>
<dbReference type="PANTHER" id="PTHR12993:SF11">
    <property type="entry name" value="N-ACETYLGLUCOSAMINYL-PHOSPHATIDYLINOSITOL DE-N-ACETYLASE"/>
    <property type="match status" value="1"/>
</dbReference>
<dbReference type="InterPro" id="IPR003737">
    <property type="entry name" value="GlcNAc_PI_deacetylase-related"/>
</dbReference>
<keyword evidence="2" id="KW-1185">Reference proteome</keyword>
<dbReference type="RefSeq" id="WP_182534551.1">
    <property type="nucleotide sequence ID" value="NZ_JACJIP010000004.1"/>
</dbReference>
<name>A0A7W3XQI4_9BACL</name>
<proteinExistence type="predicted"/>
<comment type="caution">
    <text evidence="1">The sequence shown here is derived from an EMBL/GenBank/DDBJ whole genome shotgun (WGS) entry which is preliminary data.</text>
</comment>
<dbReference type="GO" id="GO:0016811">
    <property type="term" value="F:hydrolase activity, acting on carbon-nitrogen (but not peptide) bonds, in linear amides"/>
    <property type="evidence" value="ECO:0007669"/>
    <property type="project" value="TreeGrafter"/>
</dbReference>
<protein>
    <recommendedName>
        <fullName evidence="3">GlcNAc-PI de-N-acetylase</fullName>
    </recommendedName>
</protein>
<sequence length="171" mass="19925">MSYRQLYNKLMIVAHPDDESIFGGGALISQPGWKVICLTNGSDAVRAKEFKQAMEFAQASYEIWDYPDEYEGSFDGEQVKNDVEKVLKSGHYERIMTHNLHGEYGHSQHKALSRILHNMRLNNLCVFDTTDEKLPDNILKKKMELLRHYDSQMYVIDGLESYILYERIIKD</sequence>
<dbReference type="InterPro" id="IPR024078">
    <property type="entry name" value="LmbE-like_dom_sf"/>
</dbReference>
<evidence type="ECO:0008006" key="3">
    <source>
        <dbReference type="Google" id="ProtNLM"/>
    </source>
</evidence>
<dbReference type="AlphaFoldDB" id="A0A7W3XQI4"/>
<gene>
    <name evidence="1" type="ORF">FHR92_000986</name>
</gene>
<dbReference type="SUPFAM" id="SSF102588">
    <property type="entry name" value="LmbE-like"/>
    <property type="match status" value="1"/>
</dbReference>
<dbReference type="Proteomes" id="UP000567067">
    <property type="component" value="Unassembled WGS sequence"/>
</dbReference>
<dbReference type="PANTHER" id="PTHR12993">
    <property type="entry name" value="N-ACETYLGLUCOSAMINYL-PHOSPHATIDYLINOSITOL DE-N-ACETYLASE-RELATED"/>
    <property type="match status" value="1"/>
</dbReference>